<protein>
    <submittedName>
        <fullName evidence="1">Uncharacterized protein</fullName>
    </submittedName>
</protein>
<proteinExistence type="predicted"/>
<evidence type="ECO:0000313" key="1">
    <source>
        <dbReference type="EMBL" id="TMR15500.1"/>
    </source>
</evidence>
<evidence type="ECO:0000313" key="2">
    <source>
        <dbReference type="Proteomes" id="UP000309128"/>
    </source>
</evidence>
<dbReference type="OrthoDB" id="3689934at2"/>
<accession>A0A5S4FCB4</accession>
<dbReference type="AlphaFoldDB" id="A0A5S4FCB4"/>
<keyword evidence="2" id="KW-1185">Reference proteome</keyword>
<sequence>MLREDFNIHTVAGRTSAGVLADLYAPGIDPIVPVLTNHNVFVAWDAIRYHASALATSHVVELHGMKRL</sequence>
<comment type="caution">
    <text evidence="1">The sequence shown here is derived from an EMBL/GenBank/DDBJ whole genome shotgun (WGS) entry which is preliminary data.</text>
</comment>
<reference evidence="1 2" key="1">
    <citation type="submission" date="2019-05" db="EMBL/GenBank/DDBJ databases">
        <title>Draft genome sequence of Nonomuraea turkmeniaca DSM 43926.</title>
        <authorList>
            <person name="Saricaoglu S."/>
            <person name="Isik K."/>
        </authorList>
    </citation>
    <scope>NUCLEOTIDE SEQUENCE [LARGE SCALE GENOMIC DNA]</scope>
    <source>
        <strain evidence="1 2">DSM 43926</strain>
    </source>
</reference>
<dbReference type="RefSeq" id="WP_138668952.1">
    <property type="nucleotide sequence ID" value="NZ_VCKY01000099.1"/>
</dbReference>
<name>A0A5S4FCB4_9ACTN</name>
<dbReference type="EMBL" id="VCKY01000099">
    <property type="protein sequence ID" value="TMR15500.1"/>
    <property type="molecule type" value="Genomic_DNA"/>
</dbReference>
<dbReference type="Proteomes" id="UP000309128">
    <property type="component" value="Unassembled WGS sequence"/>
</dbReference>
<gene>
    <name evidence="1" type="ORF">ETD86_26940</name>
</gene>
<organism evidence="1 2">
    <name type="scientific">Nonomuraea turkmeniaca</name>
    <dbReference type="NCBI Taxonomy" id="103838"/>
    <lineage>
        <taxon>Bacteria</taxon>
        <taxon>Bacillati</taxon>
        <taxon>Actinomycetota</taxon>
        <taxon>Actinomycetes</taxon>
        <taxon>Streptosporangiales</taxon>
        <taxon>Streptosporangiaceae</taxon>
        <taxon>Nonomuraea</taxon>
    </lineage>
</organism>